<comment type="similarity">
    <text evidence="1">Belongs to the RelB/DinJ antitoxin family.</text>
</comment>
<proteinExistence type="inferred from homology"/>
<evidence type="ECO:0000313" key="3">
    <source>
        <dbReference type="EMBL" id="MBC1196453.1"/>
    </source>
</evidence>
<protein>
    <submittedName>
        <fullName evidence="3">Type II toxin-antitoxin system RelB/DinJ family antitoxin</fullName>
    </submittedName>
</protein>
<dbReference type="GO" id="GO:0006355">
    <property type="term" value="P:regulation of DNA-templated transcription"/>
    <property type="evidence" value="ECO:0007669"/>
    <property type="project" value="InterPro"/>
</dbReference>
<evidence type="ECO:0000256" key="2">
    <source>
        <dbReference type="ARBA" id="ARBA00022649"/>
    </source>
</evidence>
<dbReference type="GO" id="GO:0000987">
    <property type="term" value="F:cis-regulatory region sequence-specific DNA binding"/>
    <property type="evidence" value="ECO:0007669"/>
    <property type="project" value="InterPro"/>
</dbReference>
<dbReference type="PANTHER" id="PTHR38781">
    <property type="entry name" value="ANTITOXIN DINJ-RELATED"/>
    <property type="match status" value="1"/>
</dbReference>
<dbReference type="EMBL" id="JACEGC010000075">
    <property type="protein sequence ID" value="MBC1196453.1"/>
    <property type="molecule type" value="Genomic_DNA"/>
</dbReference>
<keyword evidence="2" id="KW-1277">Toxin-antitoxin system</keyword>
<sequence length="86" mass="9735">MSETSIIQANVEPELRASAEEIFKQLGLTTNEAITLFYEQVAIHKSLPFPVNTPDQTTEEIFQKTDQVKELISCEDTDDMFNQLGI</sequence>
<dbReference type="GO" id="GO:0044010">
    <property type="term" value="P:single-species biofilm formation"/>
    <property type="evidence" value="ECO:0007669"/>
    <property type="project" value="InterPro"/>
</dbReference>
<name>A0A841UZ84_MICAE</name>
<dbReference type="PIRSF" id="PIRSF003108">
    <property type="entry name" value="DinJ"/>
    <property type="match status" value="1"/>
</dbReference>
<dbReference type="Pfam" id="PF04221">
    <property type="entry name" value="RelB"/>
    <property type="match status" value="1"/>
</dbReference>
<gene>
    <name evidence="3" type="ORF">H0901_14635</name>
</gene>
<dbReference type="RefSeq" id="WP_185240224.1">
    <property type="nucleotide sequence ID" value="NZ_JACEGC010000075.1"/>
</dbReference>
<accession>A0A841UZ84</accession>
<dbReference type="GO" id="GO:0015643">
    <property type="term" value="F:toxic substance binding"/>
    <property type="evidence" value="ECO:0007669"/>
    <property type="project" value="InterPro"/>
</dbReference>
<dbReference type="InterPro" id="IPR026262">
    <property type="entry name" value="DinJ"/>
</dbReference>
<reference evidence="3 4" key="1">
    <citation type="submission" date="2020-07" db="EMBL/GenBank/DDBJ databases">
        <title>Genomes of two Microcystis aeruginosa (Cyanobacteria) strains from Florida (USA) with disparate toxicogenic potential.</title>
        <authorList>
            <person name="Lefler F.W."/>
            <person name="Barbosa M."/>
            <person name="Berthold D.E."/>
            <person name="Laughinghouse H.D. IV."/>
        </authorList>
    </citation>
    <scope>NUCLEOTIDE SEQUENCE [LARGE SCALE GENOMIC DNA]</scope>
    <source>
        <strain evidence="3 4">BLCCF158</strain>
    </source>
</reference>
<dbReference type="InterPro" id="IPR013321">
    <property type="entry name" value="Arc_rbn_hlx_hlx"/>
</dbReference>
<dbReference type="NCBIfam" id="TIGR02384">
    <property type="entry name" value="RelB_DinJ"/>
    <property type="match status" value="1"/>
</dbReference>
<dbReference type="AlphaFoldDB" id="A0A841UZ84"/>
<evidence type="ECO:0000256" key="1">
    <source>
        <dbReference type="ARBA" id="ARBA00010562"/>
    </source>
</evidence>
<dbReference type="InterPro" id="IPR007337">
    <property type="entry name" value="RelB/DinJ"/>
</dbReference>
<evidence type="ECO:0000313" key="4">
    <source>
        <dbReference type="Proteomes" id="UP000525432"/>
    </source>
</evidence>
<dbReference type="Proteomes" id="UP000525432">
    <property type="component" value="Unassembled WGS sequence"/>
</dbReference>
<dbReference type="GO" id="GO:0006351">
    <property type="term" value="P:DNA-templated transcription"/>
    <property type="evidence" value="ECO:0007669"/>
    <property type="project" value="TreeGrafter"/>
</dbReference>
<dbReference type="Gene3D" id="1.10.1220.10">
    <property type="entry name" value="Met repressor-like"/>
    <property type="match status" value="1"/>
</dbReference>
<comment type="caution">
    <text evidence="3">The sequence shown here is derived from an EMBL/GenBank/DDBJ whole genome shotgun (WGS) entry which is preliminary data.</text>
</comment>
<dbReference type="PANTHER" id="PTHR38781:SF1">
    <property type="entry name" value="ANTITOXIN DINJ-RELATED"/>
    <property type="match status" value="1"/>
</dbReference>
<organism evidence="3 4">
    <name type="scientific">Microcystis aeruginosa BLCC-F158</name>
    <dbReference type="NCBI Taxonomy" id="2755316"/>
    <lineage>
        <taxon>Bacteria</taxon>
        <taxon>Bacillati</taxon>
        <taxon>Cyanobacteriota</taxon>
        <taxon>Cyanophyceae</taxon>
        <taxon>Oscillatoriophycideae</taxon>
        <taxon>Chroococcales</taxon>
        <taxon>Microcystaceae</taxon>
        <taxon>Microcystis</taxon>
    </lineage>
</organism>